<gene>
    <name evidence="2" type="ORF">CYMTET_11876</name>
</gene>
<protein>
    <submittedName>
        <fullName evidence="2">Uncharacterized protein</fullName>
    </submittedName>
</protein>
<evidence type="ECO:0000256" key="1">
    <source>
        <dbReference type="SAM" id="MobiDB-lite"/>
    </source>
</evidence>
<dbReference type="Proteomes" id="UP001190700">
    <property type="component" value="Unassembled WGS sequence"/>
</dbReference>
<comment type="caution">
    <text evidence="2">The sequence shown here is derived from an EMBL/GenBank/DDBJ whole genome shotgun (WGS) entry which is preliminary data.</text>
</comment>
<dbReference type="EMBL" id="LGRX02004464">
    <property type="protein sequence ID" value="KAK3280275.1"/>
    <property type="molecule type" value="Genomic_DNA"/>
</dbReference>
<evidence type="ECO:0000313" key="2">
    <source>
        <dbReference type="EMBL" id="KAK3280275.1"/>
    </source>
</evidence>
<feature type="compositionally biased region" description="Acidic residues" evidence="1">
    <location>
        <begin position="266"/>
        <end position="278"/>
    </location>
</feature>
<proteinExistence type="predicted"/>
<sequence>MLEEHPAIVLLAVVNPRPFITRFLEHSKALLKEVKLRSLPTDGIWGRGFLVELLLIKCMCPDYYKGLIFIWTAEHELNSDRRKQGIVMFTLAIEAFWKKRTEEARATAEKKKRDGLTATVLWLRSCLGSPLLHRPLHPTVSVSRSFISCRVADNQLGGCQGGRSSPTPAWPAPTPDKGWGRRGGRTVRAQTSKGRDNGPADGTLWSAGSAAVIALTETARPRSNKKYGGWLDPFPTFSQNCQSWSVVCGMATEDKLPAAMDKLDCPENEGDPDEDADYGSEPSSQVHFSVPRQEPSLSVQYASFQQAD</sequence>
<name>A0AAE0GLR1_9CHLO</name>
<feature type="region of interest" description="Disordered" evidence="1">
    <location>
        <begin position="261"/>
        <end position="308"/>
    </location>
</feature>
<organism evidence="2 3">
    <name type="scientific">Cymbomonas tetramitiformis</name>
    <dbReference type="NCBI Taxonomy" id="36881"/>
    <lineage>
        <taxon>Eukaryota</taxon>
        <taxon>Viridiplantae</taxon>
        <taxon>Chlorophyta</taxon>
        <taxon>Pyramimonadophyceae</taxon>
        <taxon>Pyramimonadales</taxon>
        <taxon>Pyramimonadaceae</taxon>
        <taxon>Cymbomonas</taxon>
    </lineage>
</organism>
<feature type="compositionally biased region" description="Polar residues" evidence="1">
    <location>
        <begin position="295"/>
        <end position="308"/>
    </location>
</feature>
<keyword evidence="3" id="KW-1185">Reference proteome</keyword>
<dbReference type="AlphaFoldDB" id="A0AAE0GLR1"/>
<accession>A0AAE0GLR1</accession>
<feature type="region of interest" description="Disordered" evidence="1">
    <location>
        <begin position="159"/>
        <end position="203"/>
    </location>
</feature>
<evidence type="ECO:0000313" key="3">
    <source>
        <dbReference type="Proteomes" id="UP001190700"/>
    </source>
</evidence>
<reference evidence="2 3" key="1">
    <citation type="journal article" date="2015" name="Genome Biol. Evol.">
        <title>Comparative Genomics of a Bacterivorous Green Alga Reveals Evolutionary Causalities and Consequences of Phago-Mixotrophic Mode of Nutrition.</title>
        <authorList>
            <person name="Burns J.A."/>
            <person name="Paasch A."/>
            <person name="Narechania A."/>
            <person name="Kim E."/>
        </authorList>
    </citation>
    <scope>NUCLEOTIDE SEQUENCE [LARGE SCALE GENOMIC DNA]</scope>
    <source>
        <strain evidence="2 3">PLY_AMNH</strain>
    </source>
</reference>